<dbReference type="InterPro" id="IPR019533">
    <property type="entry name" value="Peptidase_S26"/>
</dbReference>
<comment type="subcellular location">
    <subcellularLocation>
        <location evidence="1 10">Mitochondrion inner membrane</location>
    </subcellularLocation>
</comment>
<evidence type="ECO:0000256" key="2">
    <source>
        <dbReference type="ARBA" id="ARBA00022670"/>
    </source>
</evidence>
<name>A0A6A7C265_9PEZI</name>
<dbReference type="Gene3D" id="2.10.109.10">
    <property type="entry name" value="Umud Fragment, subunit A"/>
    <property type="match status" value="1"/>
</dbReference>
<evidence type="ECO:0000256" key="8">
    <source>
        <dbReference type="ARBA" id="ARBA00047037"/>
    </source>
</evidence>
<keyword evidence="5 10" id="KW-0496">Mitochondrion</keyword>
<organism evidence="12 13">
    <name type="scientific">Piedraia hortae CBS 480.64</name>
    <dbReference type="NCBI Taxonomy" id="1314780"/>
    <lineage>
        <taxon>Eukaryota</taxon>
        <taxon>Fungi</taxon>
        <taxon>Dikarya</taxon>
        <taxon>Ascomycota</taxon>
        <taxon>Pezizomycotina</taxon>
        <taxon>Dothideomycetes</taxon>
        <taxon>Dothideomycetidae</taxon>
        <taxon>Capnodiales</taxon>
        <taxon>Piedraiaceae</taxon>
        <taxon>Piedraia</taxon>
    </lineage>
</organism>
<evidence type="ECO:0000256" key="3">
    <source>
        <dbReference type="ARBA" id="ARBA00022792"/>
    </source>
</evidence>
<dbReference type="PANTHER" id="PTHR12383">
    <property type="entry name" value="PROTEASE FAMILY S26 MITOCHONDRIAL INNER MEMBRANE PROTEASE-RELATED"/>
    <property type="match status" value="1"/>
</dbReference>
<dbReference type="InterPro" id="IPR019758">
    <property type="entry name" value="Pept_S26A_signal_pept_1_CS"/>
</dbReference>
<evidence type="ECO:0000259" key="11">
    <source>
        <dbReference type="Pfam" id="PF10502"/>
    </source>
</evidence>
<keyword evidence="2 10" id="KW-0645">Protease</keyword>
<evidence type="ECO:0000313" key="13">
    <source>
        <dbReference type="Proteomes" id="UP000799421"/>
    </source>
</evidence>
<evidence type="ECO:0000256" key="1">
    <source>
        <dbReference type="ARBA" id="ARBA00004273"/>
    </source>
</evidence>
<feature type="active site" evidence="9">
    <location>
        <position position="82"/>
    </location>
</feature>
<dbReference type="PRINTS" id="PR00727">
    <property type="entry name" value="LEADERPTASE"/>
</dbReference>
<protein>
    <recommendedName>
        <fullName evidence="10">Mitochondrial inner membrane protease subunit</fullName>
        <ecNumber evidence="10">3.4.21.-</ecNumber>
    </recommendedName>
</protein>
<dbReference type="EC" id="3.4.21.-" evidence="10"/>
<dbReference type="GO" id="GO:0006627">
    <property type="term" value="P:protein processing involved in protein targeting to mitochondrion"/>
    <property type="evidence" value="ECO:0007669"/>
    <property type="project" value="TreeGrafter"/>
</dbReference>
<evidence type="ECO:0000313" key="12">
    <source>
        <dbReference type="EMBL" id="KAF2861025.1"/>
    </source>
</evidence>
<dbReference type="GO" id="GO:0042720">
    <property type="term" value="C:mitochondrial inner membrane peptidase complex"/>
    <property type="evidence" value="ECO:0007669"/>
    <property type="project" value="TreeGrafter"/>
</dbReference>
<dbReference type="GO" id="GO:0006465">
    <property type="term" value="P:signal peptide processing"/>
    <property type="evidence" value="ECO:0007669"/>
    <property type="project" value="InterPro"/>
</dbReference>
<dbReference type="SUPFAM" id="SSF51306">
    <property type="entry name" value="LexA/Signal peptidase"/>
    <property type="match status" value="1"/>
</dbReference>
<reference evidence="12" key="1">
    <citation type="journal article" date="2020" name="Stud. Mycol.">
        <title>101 Dothideomycetes genomes: a test case for predicting lifestyles and emergence of pathogens.</title>
        <authorList>
            <person name="Haridas S."/>
            <person name="Albert R."/>
            <person name="Binder M."/>
            <person name="Bloem J."/>
            <person name="Labutti K."/>
            <person name="Salamov A."/>
            <person name="Andreopoulos B."/>
            <person name="Baker S."/>
            <person name="Barry K."/>
            <person name="Bills G."/>
            <person name="Bluhm B."/>
            <person name="Cannon C."/>
            <person name="Castanera R."/>
            <person name="Culley D."/>
            <person name="Daum C."/>
            <person name="Ezra D."/>
            <person name="Gonzalez J."/>
            <person name="Henrissat B."/>
            <person name="Kuo A."/>
            <person name="Liang C."/>
            <person name="Lipzen A."/>
            <person name="Lutzoni F."/>
            <person name="Magnuson J."/>
            <person name="Mondo S."/>
            <person name="Nolan M."/>
            <person name="Ohm R."/>
            <person name="Pangilinan J."/>
            <person name="Park H.-J."/>
            <person name="Ramirez L."/>
            <person name="Alfaro M."/>
            <person name="Sun H."/>
            <person name="Tritt A."/>
            <person name="Yoshinaga Y."/>
            <person name="Zwiers L.-H."/>
            <person name="Turgeon B."/>
            <person name="Goodwin S."/>
            <person name="Spatafora J."/>
            <person name="Crous P."/>
            <person name="Grigoriev I."/>
        </authorList>
    </citation>
    <scope>NUCLEOTIDE SEQUENCE</scope>
    <source>
        <strain evidence="12">CBS 480.64</strain>
    </source>
</reference>
<feature type="domain" description="Peptidase S26" evidence="11">
    <location>
        <begin position="13"/>
        <end position="159"/>
    </location>
</feature>
<dbReference type="NCBIfam" id="TIGR02227">
    <property type="entry name" value="sigpep_I_bact"/>
    <property type="match status" value="1"/>
</dbReference>
<keyword evidence="4 10" id="KW-0378">Hydrolase</keyword>
<evidence type="ECO:0000256" key="5">
    <source>
        <dbReference type="ARBA" id="ARBA00023128"/>
    </source>
</evidence>
<keyword evidence="6" id="KW-0472">Membrane</keyword>
<dbReference type="OrthoDB" id="9996127at2759"/>
<dbReference type="PANTHER" id="PTHR12383:SF16">
    <property type="entry name" value="MITOCHONDRIAL INNER MEMBRANE PROTEASE SUBUNIT 1"/>
    <property type="match status" value="1"/>
</dbReference>
<dbReference type="AlphaFoldDB" id="A0A6A7C265"/>
<comment type="similarity">
    <text evidence="7">Belongs to the peptidase S26 family. IMP1 subfamily.</text>
</comment>
<gene>
    <name evidence="12" type="ORF">K470DRAFT_215860</name>
</gene>
<evidence type="ECO:0000256" key="6">
    <source>
        <dbReference type="ARBA" id="ARBA00023136"/>
    </source>
</evidence>
<dbReference type="Proteomes" id="UP000799421">
    <property type="component" value="Unassembled WGS sequence"/>
</dbReference>
<keyword evidence="13" id="KW-1185">Reference proteome</keyword>
<evidence type="ECO:0000256" key="7">
    <source>
        <dbReference type="ARBA" id="ARBA00038445"/>
    </source>
</evidence>
<dbReference type="GO" id="GO:0004252">
    <property type="term" value="F:serine-type endopeptidase activity"/>
    <property type="evidence" value="ECO:0007669"/>
    <property type="project" value="InterPro"/>
</dbReference>
<evidence type="ECO:0000256" key="9">
    <source>
        <dbReference type="PIRSR" id="PIRSR600223-1"/>
    </source>
</evidence>
<sequence>MPSNSLSRGVSLLRAPFWALTLTLLLTTHGVDITLIRGTSMVPTLPSGSLILWNRHKPTQNLERGALVEFYSPAAPETSAVKRVVALAGDEVTLDSGRRPKRVRDGDENRRWDALGGRVRIPEGHVWVEGDNRSLSRDSNWYGPVSMGMIRGKAVCLLWPWREIGRTPWVGFKSQTGVTIR</sequence>
<feature type="active site" evidence="9">
    <location>
        <position position="40"/>
    </location>
</feature>
<keyword evidence="3 10" id="KW-0999">Mitochondrion inner membrane</keyword>
<dbReference type="InterPro" id="IPR000223">
    <property type="entry name" value="Pept_S26A_signal_pept_1"/>
</dbReference>
<dbReference type="InterPro" id="IPR052064">
    <property type="entry name" value="Mito_IMP1_subunit"/>
</dbReference>
<dbReference type="InterPro" id="IPR019756">
    <property type="entry name" value="Pept_S26A_signal_pept_1_Ser-AS"/>
</dbReference>
<comment type="subunit">
    <text evidence="8">Component of the signal peptidase complex (SPC) composed of a catalytic subunit SEC11 and three accessory subunits SPC1, SPC2 and SPC3. The complex induces a local thinning of the ER membrane which is used to measure the length of the signal peptide (SP) h-region of protein substrates. This ensures the selectivity of the complex towards h-regions shorter than 18-20 amino acids. SPC associates with the translocon complex.</text>
</comment>
<evidence type="ECO:0000256" key="10">
    <source>
        <dbReference type="RuleBase" id="RU362041"/>
    </source>
</evidence>
<dbReference type="PROSITE" id="PS00761">
    <property type="entry name" value="SPASE_I_3"/>
    <property type="match status" value="1"/>
</dbReference>
<dbReference type="PROSITE" id="PS00501">
    <property type="entry name" value="SPASE_I_1"/>
    <property type="match status" value="1"/>
</dbReference>
<dbReference type="InterPro" id="IPR036286">
    <property type="entry name" value="LexA/Signal_pep-like_sf"/>
</dbReference>
<proteinExistence type="inferred from homology"/>
<dbReference type="CDD" id="cd06530">
    <property type="entry name" value="S26_SPase_I"/>
    <property type="match status" value="1"/>
</dbReference>
<accession>A0A6A7C265</accession>
<evidence type="ECO:0000256" key="4">
    <source>
        <dbReference type="ARBA" id="ARBA00022801"/>
    </source>
</evidence>
<dbReference type="EMBL" id="MU005976">
    <property type="protein sequence ID" value="KAF2861025.1"/>
    <property type="molecule type" value="Genomic_DNA"/>
</dbReference>
<dbReference type="Pfam" id="PF10502">
    <property type="entry name" value="Peptidase_S26"/>
    <property type="match status" value="1"/>
</dbReference>